<name>A0ABT8AA08_9PROT</name>
<dbReference type="PROSITE" id="PS01079">
    <property type="entry name" value="MOCF_BIOSYNTHESIS_2"/>
    <property type="match status" value="1"/>
</dbReference>
<dbReference type="SUPFAM" id="SSF53218">
    <property type="entry name" value="Molybdenum cofactor biosynthesis proteins"/>
    <property type="match status" value="1"/>
</dbReference>
<evidence type="ECO:0000256" key="5">
    <source>
        <dbReference type="ARBA" id="ARBA00047317"/>
    </source>
</evidence>
<dbReference type="CDD" id="cd00887">
    <property type="entry name" value="MoeA"/>
    <property type="match status" value="1"/>
</dbReference>
<protein>
    <recommendedName>
        <fullName evidence="6">Molybdopterin molybdenumtransferase</fullName>
        <ecNumber evidence="6">2.10.1.1</ecNumber>
    </recommendedName>
</protein>
<dbReference type="InterPro" id="IPR001453">
    <property type="entry name" value="MoaB/Mog_dom"/>
</dbReference>
<evidence type="ECO:0000256" key="4">
    <source>
        <dbReference type="ARBA" id="ARBA00023150"/>
    </source>
</evidence>
<evidence type="ECO:0000256" key="6">
    <source>
        <dbReference type="RuleBase" id="RU365090"/>
    </source>
</evidence>
<dbReference type="InterPro" id="IPR008284">
    <property type="entry name" value="MoCF_biosynth_CS"/>
</dbReference>
<dbReference type="SMART" id="SM00852">
    <property type="entry name" value="MoCF_biosynth"/>
    <property type="match status" value="1"/>
</dbReference>
<dbReference type="InterPro" id="IPR036135">
    <property type="entry name" value="MoeA_linker/N_sf"/>
</dbReference>
<evidence type="ECO:0000256" key="2">
    <source>
        <dbReference type="ARBA" id="ARBA00005046"/>
    </source>
</evidence>
<dbReference type="EMBL" id="JAUFPN010000179">
    <property type="protein sequence ID" value="MDN3566634.1"/>
    <property type="molecule type" value="Genomic_DNA"/>
</dbReference>
<keyword evidence="9" id="KW-1185">Reference proteome</keyword>
<dbReference type="NCBIfam" id="NF045515">
    <property type="entry name" value="Glp_gephyrin"/>
    <property type="match status" value="1"/>
</dbReference>
<dbReference type="Pfam" id="PF12727">
    <property type="entry name" value="PBP_like"/>
    <property type="match status" value="1"/>
</dbReference>
<comment type="caution">
    <text evidence="8">The sequence shown here is derived from an EMBL/GenBank/DDBJ whole genome shotgun (WGS) entry which is preliminary data.</text>
</comment>
<dbReference type="EC" id="2.10.1.1" evidence="6"/>
<gene>
    <name evidence="8" type="ORF">QWZ14_19850</name>
</gene>
<reference evidence="9" key="1">
    <citation type="journal article" date="2019" name="Int. J. Syst. Evol. Microbiol.">
        <title>The Global Catalogue of Microorganisms (GCM) 10K type strain sequencing project: providing services to taxonomists for standard genome sequencing and annotation.</title>
        <authorList>
            <consortium name="The Broad Institute Genomics Platform"/>
            <consortium name="The Broad Institute Genome Sequencing Center for Infectious Disease"/>
            <person name="Wu L."/>
            <person name="Ma J."/>
        </authorList>
    </citation>
    <scope>NUCLEOTIDE SEQUENCE [LARGE SCALE GENOMIC DNA]</scope>
    <source>
        <strain evidence="9">CECT 7131</strain>
    </source>
</reference>
<dbReference type="NCBIfam" id="TIGR00177">
    <property type="entry name" value="molyb_syn"/>
    <property type="match status" value="1"/>
</dbReference>
<dbReference type="Pfam" id="PF00994">
    <property type="entry name" value="MoCF_biosynth"/>
    <property type="match status" value="1"/>
</dbReference>
<dbReference type="Gene3D" id="2.170.190.11">
    <property type="entry name" value="Molybdopterin biosynthesis moea protein, domain 3"/>
    <property type="match status" value="1"/>
</dbReference>
<keyword evidence="6" id="KW-0479">Metal-binding</keyword>
<comment type="pathway">
    <text evidence="2 6">Cofactor biosynthesis; molybdopterin biosynthesis.</text>
</comment>
<dbReference type="InterPro" id="IPR005110">
    <property type="entry name" value="MoeA_linker/N"/>
</dbReference>
<evidence type="ECO:0000313" key="8">
    <source>
        <dbReference type="EMBL" id="MDN3566634.1"/>
    </source>
</evidence>
<feature type="domain" description="MoaB/Mog" evidence="7">
    <location>
        <begin position="210"/>
        <end position="349"/>
    </location>
</feature>
<dbReference type="RefSeq" id="WP_290318569.1">
    <property type="nucleotide sequence ID" value="NZ_JAUFPN010000179.1"/>
</dbReference>
<dbReference type="Pfam" id="PF03454">
    <property type="entry name" value="MoeA_C"/>
    <property type="match status" value="1"/>
</dbReference>
<dbReference type="PANTHER" id="PTHR10192:SF5">
    <property type="entry name" value="GEPHYRIN"/>
    <property type="match status" value="1"/>
</dbReference>
<dbReference type="InterPro" id="IPR038987">
    <property type="entry name" value="MoeA-like"/>
</dbReference>
<dbReference type="InterPro" id="IPR036688">
    <property type="entry name" value="MoeA_C_domain_IV_sf"/>
</dbReference>
<dbReference type="SUPFAM" id="SSF53850">
    <property type="entry name" value="Periplasmic binding protein-like II"/>
    <property type="match status" value="1"/>
</dbReference>
<comment type="catalytic activity">
    <reaction evidence="5">
        <text>adenylyl-molybdopterin + molybdate = Mo-molybdopterin + AMP + H(+)</text>
        <dbReference type="Rhea" id="RHEA:35047"/>
        <dbReference type="ChEBI" id="CHEBI:15378"/>
        <dbReference type="ChEBI" id="CHEBI:36264"/>
        <dbReference type="ChEBI" id="CHEBI:62727"/>
        <dbReference type="ChEBI" id="CHEBI:71302"/>
        <dbReference type="ChEBI" id="CHEBI:456215"/>
        <dbReference type="EC" id="2.10.1.1"/>
    </reaction>
</comment>
<dbReference type="NCBIfam" id="NF011068">
    <property type="entry name" value="PRK14498.1"/>
    <property type="match status" value="1"/>
</dbReference>
<keyword evidence="6" id="KW-0500">Molybdenum</keyword>
<proteinExistence type="inferred from homology"/>
<dbReference type="InterPro" id="IPR036425">
    <property type="entry name" value="MoaB/Mog-like_dom_sf"/>
</dbReference>
<dbReference type="Gene3D" id="3.40.980.10">
    <property type="entry name" value="MoaB/Mog-like domain"/>
    <property type="match status" value="1"/>
</dbReference>
<dbReference type="Gene3D" id="2.40.340.10">
    <property type="entry name" value="MoeA, C-terminal, domain IV"/>
    <property type="match status" value="1"/>
</dbReference>
<keyword evidence="4 6" id="KW-0501">Molybdenum cofactor biosynthesis</keyword>
<dbReference type="SUPFAM" id="SSF63882">
    <property type="entry name" value="MoeA N-terminal region -like"/>
    <property type="match status" value="1"/>
</dbReference>
<comment type="cofactor">
    <cofactor evidence="6">
        <name>Mg(2+)</name>
        <dbReference type="ChEBI" id="CHEBI:18420"/>
    </cofactor>
</comment>
<keyword evidence="6" id="KW-0460">Magnesium</keyword>
<keyword evidence="6" id="KW-0808">Transferase</keyword>
<dbReference type="InterPro" id="IPR005111">
    <property type="entry name" value="MoeA_C_domain_IV"/>
</dbReference>
<dbReference type="PANTHER" id="PTHR10192">
    <property type="entry name" value="MOLYBDOPTERIN BIOSYNTHESIS PROTEIN"/>
    <property type="match status" value="1"/>
</dbReference>
<dbReference type="SUPFAM" id="SSF63867">
    <property type="entry name" value="MoeA C-terminal domain-like"/>
    <property type="match status" value="1"/>
</dbReference>
<dbReference type="Pfam" id="PF03453">
    <property type="entry name" value="MoeA_N"/>
    <property type="match status" value="1"/>
</dbReference>
<sequence length="657" mass="66746">MRSLTDPSLLERIRRAARQEQFLDVVPAEVATARFHVAIDLAPLPAEAVPLAAALGRVVAVPVAAAADAPPFDRASMDGFALRAADTLGATEAAPRRLRMNAELLACGVAPGIAVAPGTATAIATGGVIPRGADAVVMVEHTEAEEGPEGPVVLVRRPAVAGQAVAYAGSDIARGETVLRAGTLVTSREIGMLAAAGLATVPVVRRPGVAILSTGDELVAPGQPLPTGGIYDSNAAILAAAVTEHGGEPLPLGIFRDDEATLEAALRQALDQADLVVMSGGTSKGAGDVSHRILSRLPPPGVLVHGVALKPGKPLCLGAVGRTPVVVLPGFPTSAVFTFQEFAVPVIRALAGLPAREEAVAEARLAVRTPSEAGRTEYVMVSLAEDPAGGLAAWPLGKGSGSVTAFSQADGFFAIDAAEQGAAAGTPLQVRLIGGAHRLPELTIIGSHCTGLDAILDILAAEGTRARSLAVGSLGGLAAAKRGECDLAPAHLLDPASGAYNTPFLAPGLRLVPGWRRVQGVLFRPGDARFEGLDGPAAVRRGAADPDLLLVNRNAGSGTRILLDGLLGGARPPGYANQPKSHNAVAAAVSQGRADWGVAIAAVAGAYGLGFAPLADEHYDFFLPEARQDRPAVRAFLSALASAEGRARLAALGFTPA</sequence>
<comment type="similarity">
    <text evidence="3 6">Belongs to the MoeA family.</text>
</comment>
<accession>A0ABT8AA08</accession>
<evidence type="ECO:0000313" key="9">
    <source>
        <dbReference type="Proteomes" id="UP001529369"/>
    </source>
</evidence>
<evidence type="ECO:0000256" key="3">
    <source>
        <dbReference type="ARBA" id="ARBA00010763"/>
    </source>
</evidence>
<evidence type="ECO:0000256" key="1">
    <source>
        <dbReference type="ARBA" id="ARBA00002901"/>
    </source>
</evidence>
<evidence type="ECO:0000259" key="7">
    <source>
        <dbReference type="SMART" id="SM00852"/>
    </source>
</evidence>
<comment type="function">
    <text evidence="1 6">Catalyzes the insertion of molybdate into adenylated molybdopterin with the concomitant release of AMP.</text>
</comment>
<dbReference type="Gene3D" id="3.90.105.10">
    <property type="entry name" value="Molybdopterin biosynthesis moea protein, domain 2"/>
    <property type="match status" value="1"/>
</dbReference>
<dbReference type="InterPro" id="IPR024370">
    <property type="entry name" value="PBP_domain"/>
</dbReference>
<dbReference type="Proteomes" id="UP001529369">
    <property type="component" value="Unassembled WGS sequence"/>
</dbReference>
<organism evidence="8 9">
    <name type="scientific">Paeniroseomonas aquatica</name>
    <dbReference type="NCBI Taxonomy" id="373043"/>
    <lineage>
        <taxon>Bacteria</taxon>
        <taxon>Pseudomonadati</taxon>
        <taxon>Pseudomonadota</taxon>
        <taxon>Alphaproteobacteria</taxon>
        <taxon>Acetobacterales</taxon>
        <taxon>Acetobacteraceae</taxon>
        <taxon>Paeniroseomonas</taxon>
    </lineage>
</organism>